<dbReference type="Pfam" id="PF14742">
    <property type="entry name" value="GDE_N_bis"/>
    <property type="match status" value="1"/>
</dbReference>
<dbReference type="GO" id="GO:0005975">
    <property type="term" value="P:carbohydrate metabolic process"/>
    <property type="evidence" value="ECO:0007669"/>
    <property type="project" value="InterPro"/>
</dbReference>
<name>F2NR89_MARHT</name>
<dbReference type="Gene3D" id="1.50.10.10">
    <property type="match status" value="1"/>
</dbReference>
<evidence type="ECO:0000313" key="4">
    <source>
        <dbReference type="Proteomes" id="UP000007030"/>
    </source>
</evidence>
<dbReference type="KEGG" id="mhd:Marky_2218"/>
<organism evidence="3 4">
    <name type="scientific">Marinithermus hydrothermalis (strain DSM 14884 / JCM 11576 / T1)</name>
    <dbReference type="NCBI Taxonomy" id="869210"/>
    <lineage>
        <taxon>Bacteria</taxon>
        <taxon>Thermotogati</taxon>
        <taxon>Deinococcota</taxon>
        <taxon>Deinococci</taxon>
        <taxon>Thermales</taxon>
        <taxon>Thermaceae</taxon>
        <taxon>Marinithermus</taxon>
    </lineage>
</organism>
<evidence type="ECO:0000259" key="2">
    <source>
        <dbReference type="Pfam" id="PF22422"/>
    </source>
</evidence>
<accession>F2NR89</accession>
<dbReference type="SUPFAM" id="SSF48208">
    <property type="entry name" value="Six-hairpin glycosidases"/>
    <property type="match status" value="1"/>
</dbReference>
<reference evidence="3 4" key="1">
    <citation type="journal article" date="2012" name="Stand. Genomic Sci.">
        <title>Complete genome sequence of the aerobic, heterotroph Marinithermus hydrothermalis type strain (T1(T)) from a deep-sea hydrothermal vent chimney.</title>
        <authorList>
            <person name="Copeland A."/>
            <person name="Gu W."/>
            <person name="Yasawong M."/>
            <person name="Lapidus A."/>
            <person name="Lucas S."/>
            <person name="Deshpande S."/>
            <person name="Pagani I."/>
            <person name="Tapia R."/>
            <person name="Cheng J.F."/>
            <person name="Goodwin L.A."/>
            <person name="Pitluck S."/>
            <person name="Liolios K."/>
            <person name="Ivanova N."/>
            <person name="Mavromatis K."/>
            <person name="Mikhailova N."/>
            <person name="Pati A."/>
            <person name="Chen A."/>
            <person name="Palaniappan K."/>
            <person name="Land M."/>
            <person name="Pan C."/>
            <person name="Brambilla E.M."/>
            <person name="Rohde M."/>
            <person name="Tindall B.J."/>
            <person name="Sikorski J."/>
            <person name="Goker M."/>
            <person name="Detter J.C."/>
            <person name="Bristow J."/>
            <person name="Eisen J.A."/>
            <person name="Markowitz V."/>
            <person name="Hugenholtz P."/>
            <person name="Kyrpides N.C."/>
            <person name="Klenk H.P."/>
            <person name="Woyke T."/>
        </authorList>
    </citation>
    <scope>NUCLEOTIDE SEQUENCE [LARGE SCALE GENOMIC DNA]</scope>
    <source>
        <strain evidence="4">DSM 14884 / JCM 11576 / T1</strain>
    </source>
</reference>
<feature type="domain" description="Putative glycogen debranching enzyme N-terminal" evidence="1">
    <location>
        <begin position="7"/>
        <end position="179"/>
    </location>
</feature>
<dbReference type="AlphaFoldDB" id="F2NR89"/>
<dbReference type="InterPro" id="IPR054491">
    <property type="entry name" value="MGH1-like_GH"/>
</dbReference>
<dbReference type="STRING" id="869210.Marky_2218"/>
<dbReference type="HOGENOM" id="CLU_019216_1_0_0"/>
<dbReference type="InterPro" id="IPR032856">
    <property type="entry name" value="GDE_N_bis"/>
</dbReference>
<keyword evidence="4" id="KW-1185">Reference proteome</keyword>
<gene>
    <name evidence="3" type="ordered locus">Marky_2218</name>
</gene>
<dbReference type="Pfam" id="PF22422">
    <property type="entry name" value="MGH1-like_GH"/>
    <property type="match status" value="1"/>
</dbReference>
<protein>
    <submittedName>
        <fullName evidence="3">Amylo-alpha-16-glucosidase</fullName>
    </submittedName>
</protein>
<sequence length="625" mass="70573">MKTMLSLKEDDTYLVLSEAGWIETGAEGAYRHDTRFLSRYRLDLPGFQLLTTHQPRPDRLVQRWGLLEGPTQAVGLRRTLEVRRGGWRDRLVLENTSLEPRTLELALEAEADYKDLFEVRGWARLERHPRREEGPDYLRFRYRAQDGLEFTADLRLDPPASGRRWRVPLEPKARAEITLEVRLESPLAEAGPALPDYAAWRAAFPLRLRDPRAQAVLERAVDDLRALLLATPYGPYPAAGIPWFVAAFGRDALLTAYMTLPWGAEVARGVLRYLAAHQGRTVNPENDEAPGKILHEVRLGELSRTGRVPFRAYYGTVDATPLFIILLEAYAHWTRDWALVRALRPHWEAALEWMLRYGDADGDGLLEFAREGEGGLVVQSWKDSHDSMSHADGRLAEPPLAVSEVQAYAYRAYTAAATFYRALGEPERARAWTARAEALQRTFHARFWLEDLGTYALALDREKRPLRVKSSDPGHLLWCGIVPEAVAPRLVATLFSEELWSGWGLRTLGAKEVRYNPLSYHNGSVWPHDTALFAGGLARYGFRREALRVAEALFELAFSQPDLRLPELVGGCPREAGEPPVPYLDACRPQAWDAAALVYLVRLAWSLDPSGRYAAPPGLLYGWLA</sequence>
<dbReference type="Proteomes" id="UP000007030">
    <property type="component" value="Chromosome"/>
</dbReference>
<dbReference type="InterPro" id="IPR008928">
    <property type="entry name" value="6-hairpin_glycosidase_sf"/>
</dbReference>
<evidence type="ECO:0000259" key="1">
    <source>
        <dbReference type="Pfam" id="PF14742"/>
    </source>
</evidence>
<dbReference type="EMBL" id="CP002630">
    <property type="protein sequence ID" value="AEB12938.1"/>
    <property type="molecule type" value="Genomic_DNA"/>
</dbReference>
<evidence type="ECO:0000313" key="3">
    <source>
        <dbReference type="EMBL" id="AEB12938.1"/>
    </source>
</evidence>
<proteinExistence type="predicted"/>
<dbReference type="eggNOG" id="COG3408">
    <property type="taxonomic scope" value="Bacteria"/>
</dbReference>
<feature type="domain" description="Mannosylglycerate hydrolase MGH1-like glycoside hydrolase" evidence="2">
    <location>
        <begin position="344"/>
        <end position="557"/>
    </location>
</feature>
<dbReference type="InterPro" id="IPR012341">
    <property type="entry name" value="6hp_glycosidase-like_sf"/>
</dbReference>